<protein>
    <submittedName>
        <fullName evidence="2">Uncharacterized protein</fullName>
    </submittedName>
</protein>
<accession>A0A0C3SBB0</accession>
<dbReference type="EMBL" id="KN840460">
    <property type="protein sequence ID" value="KIP09897.1"/>
    <property type="molecule type" value="Genomic_DNA"/>
</dbReference>
<evidence type="ECO:0000256" key="1">
    <source>
        <dbReference type="SAM" id="MobiDB-lite"/>
    </source>
</evidence>
<feature type="region of interest" description="Disordered" evidence="1">
    <location>
        <begin position="144"/>
        <end position="182"/>
    </location>
</feature>
<sequence>MAIVYQSCDIARYSKSNPRPAQRLVGPESREDRVQFEDAALPSYSGHAVQTYSLLRPRDNRINSFTRGLRECSARGVALKNRCSRSRASGTIGRGAPGHDSDVMAFWLGRTTRSTSTLPFRNSTPARRANPATHQVCLLGASLRPRIPGRSPRQSRTRAAAPPLDDCGLANRPSPRARADPRLITHANLSLPRQTRTAAYD</sequence>
<reference evidence="2 3" key="1">
    <citation type="journal article" date="2014" name="PLoS Genet.">
        <title>Analysis of the Phlebiopsis gigantea genome, transcriptome and secretome provides insight into its pioneer colonization strategies of wood.</title>
        <authorList>
            <person name="Hori C."/>
            <person name="Ishida T."/>
            <person name="Igarashi K."/>
            <person name="Samejima M."/>
            <person name="Suzuki H."/>
            <person name="Master E."/>
            <person name="Ferreira P."/>
            <person name="Ruiz-Duenas F.J."/>
            <person name="Held B."/>
            <person name="Canessa P."/>
            <person name="Larrondo L.F."/>
            <person name="Schmoll M."/>
            <person name="Druzhinina I.S."/>
            <person name="Kubicek C.P."/>
            <person name="Gaskell J.A."/>
            <person name="Kersten P."/>
            <person name="St John F."/>
            <person name="Glasner J."/>
            <person name="Sabat G."/>
            <person name="Splinter BonDurant S."/>
            <person name="Syed K."/>
            <person name="Yadav J."/>
            <person name="Mgbeahuruike A.C."/>
            <person name="Kovalchuk A."/>
            <person name="Asiegbu F.O."/>
            <person name="Lackner G."/>
            <person name="Hoffmeister D."/>
            <person name="Rencoret J."/>
            <person name="Gutierrez A."/>
            <person name="Sun H."/>
            <person name="Lindquist E."/>
            <person name="Barry K."/>
            <person name="Riley R."/>
            <person name="Grigoriev I.V."/>
            <person name="Henrissat B."/>
            <person name="Kues U."/>
            <person name="Berka R.M."/>
            <person name="Martinez A.T."/>
            <person name="Covert S.F."/>
            <person name="Blanchette R.A."/>
            <person name="Cullen D."/>
        </authorList>
    </citation>
    <scope>NUCLEOTIDE SEQUENCE [LARGE SCALE GENOMIC DNA]</scope>
    <source>
        <strain evidence="2 3">11061_1 CR5-6</strain>
    </source>
</reference>
<evidence type="ECO:0000313" key="2">
    <source>
        <dbReference type="EMBL" id="KIP09897.1"/>
    </source>
</evidence>
<keyword evidence="3" id="KW-1185">Reference proteome</keyword>
<gene>
    <name evidence="2" type="ORF">PHLGIDRAFT_287800</name>
</gene>
<dbReference type="AlphaFoldDB" id="A0A0C3SBB0"/>
<dbReference type="Proteomes" id="UP000053257">
    <property type="component" value="Unassembled WGS sequence"/>
</dbReference>
<organism evidence="2 3">
    <name type="scientific">Phlebiopsis gigantea (strain 11061_1 CR5-6)</name>
    <name type="common">White-rot fungus</name>
    <name type="synonym">Peniophora gigantea</name>
    <dbReference type="NCBI Taxonomy" id="745531"/>
    <lineage>
        <taxon>Eukaryota</taxon>
        <taxon>Fungi</taxon>
        <taxon>Dikarya</taxon>
        <taxon>Basidiomycota</taxon>
        <taxon>Agaricomycotina</taxon>
        <taxon>Agaricomycetes</taxon>
        <taxon>Polyporales</taxon>
        <taxon>Phanerochaetaceae</taxon>
        <taxon>Phlebiopsis</taxon>
    </lineage>
</organism>
<dbReference type="HOGENOM" id="CLU_1360867_0_0_1"/>
<proteinExistence type="predicted"/>
<name>A0A0C3SBB0_PHLG1</name>
<evidence type="ECO:0000313" key="3">
    <source>
        <dbReference type="Proteomes" id="UP000053257"/>
    </source>
</evidence>